<reference evidence="2 3" key="1">
    <citation type="journal article" date="2024" name="G3 (Bethesda)">
        <title>Genome assembly of Hibiscus sabdariffa L. provides insights into metabolisms of medicinal natural products.</title>
        <authorList>
            <person name="Kim T."/>
        </authorList>
    </citation>
    <scope>NUCLEOTIDE SEQUENCE [LARGE SCALE GENOMIC DNA]</scope>
    <source>
        <strain evidence="2">TK-2024</strain>
        <tissue evidence="2">Old leaves</tissue>
    </source>
</reference>
<protein>
    <submittedName>
        <fullName evidence="2">Uncharacterized protein</fullName>
    </submittedName>
</protein>
<organism evidence="2 3">
    <name type="scientific">Hibiscus sabdariffa</name>
    <name type="common">roselle</name>
    <dbReference type="NCBI Taxonomy" id="183260"/>
    <lineage>
        <taxon>Eukaryota</taxon>
        <taxon>Viridiplantae</taxon>
        <taxon>Streptophyta</taxon>
        <taxon>Embryophyta</taxon>
        <taxon>Tracheophyta</taxon>
        <taxon>Spermatophyta</taxon>
        <taxon>Magnoliopsida</taxon>
        <taxon>eudicotyledons</taxon>
        <taxon>Gunneridae</taxon>
        <taxon>Pentapetalae</taxon>
        <taxon>rosids</taxon>
        <taxon>malvids</taxon>
        <taxon>Malvales</taxon>
        <taxon>Malvaceae</taxon>
        <taxon>Malvoideae</taxon>
        <taxon>Hibiscus</taxon>
    </lineage>
</organism>
<name>A0ABR2T7C2_9ROSI</name>
<feature type="region of interest" description="Disordered" evidence="1">
    <location>
        <begin position="1"/>
        <end position="78"/>
    </location>
</feature>
<comment type="caution">
    <text evidence="2">The sequence shown here is derived from an EMBL/GenBank/DDBJ whole genome shotgun (WGS) entry which is preliminary data.</text>
</comment>
<evidence type="ECO:0000313" key="3">
    <source>
        <dbReference type="Proteomes" id="UP001396334"/>
    </source>
</evidence>
<evidence type="ECO:0000313" key="2">
    <source>
        <dbReference type="EMBL" id="KAK9033257.1"/>
    </source>
</evidence>
<dbReference type="EMBL" id="JBBPBN010000008">
    <property type="protein sequence ID" value="KAK9033257.1"/>
    <property type="molecule type" value="Genomic_DNA"/>
</dbReference>
<evidence type="ECO:0000256" key="1">
    <source>
        <dbReference type="SAM" id="MobiDB-lite"/>
    </source>
</evidence>
<accession>A0ABR2T7C2</accession>
<proteinExistence type="predicted"/>
<dbReference type="Proteomes" id="UP001396334">
    <property type="component" value="Unassembled WGS sequence"/>
</dbReference>
<gene>
    <name evidence="2" type="ORF">V6N11_018290</name>
</gene>
<sequence length="123" mass="13411">MEHHGPICPTPRMADVLESSTTQKSTEHGPAVREVAPLPTATHVNTTRRKGKTPAGRIMLSDHSSSPEVAEQPPAKRQMRYHVITADSDDDSVGASLPALAAELFPKSNQFLVLTYWLQDAKV</sequence>
<keyword evidence="3" id="KW-1185">Reference proteome</keyword>